<dbReference type="Proteomes" id="UP000283601">
    <property type="component" value="Unassembled WGS sequence"/>
</dbReference>
<evidence type="ECO:0000313" key="5">
    <source>
        <dbReference type="EMBL" id="MDC1793910.1"/>
    </source>
</evidence>
<evidence type="ECO:0000313" key="8">
    <source>
        <dbReference type="EMBL" id="RGK80376.1"/>
    </source>
</evidence>
<dbReference type="EMBL" id="QSTL01000006">
    <property type="protein sequence ID" value="RGM56135.1"/>
    <property type="molecule type" value="Genomic_DNA"/>
</dbReference>
<evidence type="ECO:0000313" key="6">
    <source>
        <dbReference type="EMBL" id="MDC1900973.1"/>
    </source>
</evidence>
<dbReference type="Proteomes" id="UP001196342">
    <property type="component" value="Unassembled WGS sequence"/>
</dbReference>
<evidence type="ECO:0000313" key="10">
    <source>
        <dbReference type="EMBL" id="RGV31432.1"/>
    </source>
</evidence>
<dbReference type="Proteomes" id="UP000261295">
    <property type="component" value="Unassembled WGS sequence"/>
</dbReference>
<proteinExistence type="predicted"/>
<dbReference type="EMBL" id="JAWDEU010000002">
    <property type="protein sequence ID" value="MDU0243721.1"/>
    <property type="molecule type" value="Genomic_DNA"/>
</dbReference>
<name>A0A396CVA2_BACUN</name>
<evidence type="ECO:0000313" key="22">
    <source>
        <dbReference type="Proteomes" id="UP001215818"/>
    </source>
</evidence>
<reference evidence="4 21" key="3">
    <citation type="submission" date="2020-12" db="EMBL/GenBank/DDBJ databases">
        <title>Microorganisms.</title>
        <authorList>
            <person name="Matos J."/>
            <person name="Faleiro L."/>
            <person name="Duarte I."/>
        </authorList>
    </citation>
    <scope>NUCLEOTIDE SEQUENCE [LARGE SCALE GENOMIC DNA]</scope>
    <source>
        <strain evidence="4 21">PtFD3Pch2</strain>
    </source>
</reference>
<organism evidence="10 16">
    <name type="scientific">Bacteroides uniformis</name>
    <dbReference type="NCBI Taxonomy" id="820"/>
    <lineage>
        <taxon>Bacteria</taxon>
        <taxon>Pseudomonadati</taxon>
        <taxon>Bacteroidota</taxon>
        <taxon>Bacteroidia</taxon>
        <taxon>Bacteroidales</taxon>
        <taxon>Bacteroidaceae</taxon>
        <taxon>Bacteroides</taxon>
    </lineage>
</organism>
<keyword evidence="21" id="KW-1185">Reference proteome</keyword>
<gene>
    <name evidence="12" type="ORF">DW758_11540</name>
    <name evidence="11" type="ORF">DW873_18930</name>
    <name evidence="10" type="ORF">DWW14_24770</name>
    <name evidence="9" type="ORF">DXC07_08755</name>
    <name evidence="8" type="ORF">DXC91_19415</name>
    <name evidence="3" type="ORF">GAP41_00015</name>
    <name evidence="2" type="ORF">GAQ34_14140</name>
    <name evidence="1" type="ORF">GAQ56_22890</name>
    <name evidence="4" type="ORF">JQN06_03325</name>
    <name evidence="5" type="ORF">POY73_07170</name>
    <name evidence="6" type="ORF">POZ10_10105</name>
    <name evidence="7" type="ORF">RVH16_03130</name>
</gene>
<reference evidence="13 14" key="1">
    <citation type="submission" date="2018-08" db="EMBL/GenBank/DDBJ databases">
        <title>A genome reference for cultivated species of the human gut microbiota.</title>
        <authorList>
            <person name="Zou Y."/>
            <person name="Xue W."/>
            <person name="Luo G."/>
        </authorList>
    </citation>
    <scope>NUCLEOTIDE SEQUENCE [LARGE SCALE GENOMIC DNA]</scope>
    <source>
        <strain evidence="10 16">AF14-42</strain>
        <strain evidence="12 15">AM29-12AC</strain>
        <strain evidence="11 17">AM39-1</strain>
        <strain evidence="9 14">OM07-9</strain>
        <strain evidence="8 13">TF09-22</strain>
    </source>
</reference>
<dbReference type="RefSeq" id="WP_035447395.1">
    <property type="nucleotide sequence ID" value="NZ_BAABXG010000001.1"/>
</dbReference>
<evidence type="ECO:0000313" key="16">
    <source>
        <dbReference type="Proteomes" id="UP000285343"/>
    </source>
</evidence>
<sequence length="69" mass="7729">MDGILNKEMVVCCFCGKSLPLEAAVVLKVWANEKSEEYQVLYSHKSHFVRALDKSVILHPDLLEPDALG</sequence>
<dbReference type="Proteomes" id="UP001215818">
    <property type="component" value="Unassembled WGS sequence"/>
</dbReference>
<evidence type="ECO:0000313" key="9">
    <source>
        <dbReference type="EMBL" id="RGM56135.1"/>
    </source>
</evidence>
<evidence type="ECO:0000313" key="17">
    <source>
        <dbReference type="Proteomes" id="UP000286114"/>
    </source>
</evidence>
<dbReference type="EMBL" id="QSRB01000025">
    <property type="protein sequence ID" value="RGK80376.1"/>
    <property type="molecule type" value="Genomic_DNA"/>
</dbReference>
<dbReference type="Proteomes" id="UP001181247">
    <property type="component" value="Unassembled WGS sequence"/>
</dbReference>
<dbReference type="EMBL" id="WCTM01000001">
    <property type="protein sequence ID" value="KAB4246002.1"/>
    <property type="molecule type" value="Genomic_DNA"/>
</dbReference>
<dbReference type="AlphaFoldDB" id="A0A396CVA2"/>
<evidence type="ECO:0000313" key="3">
    <source>
        <dbReference type="EMBL" id="KAB4246002.1"/>
    </source>
</evidence>
<reference evidence="7" key="5">
    <citation type="submission" date="2023-10" db="EMBL/GenBank/DDBJ databases">
        <title>Genome of Potential pathogenic bacteria in Crohn's disease.</title>
        <authorList>
            <person name="Rodriguez-Palacios A."/>
        </authorList>
    </citation>
    <scope>NUCLEOTIDE SEQUENCE</scope>
    <source>
        <strain evidence="7">CavFT-hAR50</strain>
    </source>
</reference>
<dbReference type="EMBL" id="JAQNSI010000285">
    <property type="protein sequence ID" value="MDC1900973.1"/>
    <property type="molecule type" value="Genomic_DNA"/>
</dbReference>
<dbReference type="EMBL" id="QRZC01000096">
    <property type="protein sequence ID" value="RGV31432.1"/>
    <property type="molecule type" value="Genomic_DNA"/>
</dbReference>
<dbReference type="Proteomes" id="UP000285343">
    <property type="component" value="Unassembled WGS sequence"/>
</dbReference>
<dbReference type="EMBL" id="QSHA01000030">
    <property type="protein sequence ID" value="RHB67753.1"/>
    <property type="molecule type" value="Genomic_DNA"/>
</dbReference>
<evidence type="ECO:0000313" key="4">
    <source>
        <dbReference type="EMBL" id="MBT8725204.1"/>
    </source>
</evidence>
<dbReference type="Proteomes" id="UP000431575">
    <property type="component" value="Unassembled WGS sequence"/>
</dbReference>
<evidence type="ECO:0000313" key="13">
    <source>
        <dbReference type="Proteomes" id="UP000260874"/>
    </source>
</evidence>
<dbReference type="Proteomes" id="UP000432488">
    <property type="component" value="Unassembled WGS sequence"/>
</dbReference>
<accession>A0A396CVA2</accession>
<dbReference type="EMBL" id="QSJZ01000008">
    <property type="protein sequence ID" value="RHE23001.1"/>
    <property type="molecule type" value="Genomic_DNA"/>
</dbReference>
<comment type="caution">
    <text evidence="10">The sequence shown here is derived from an EMBL/GenBank/DDBJ whole genome shotgun (WGS) entry which is preliminary data.</text>
</comment>
<reference evidence="18 19" key="2">
    <citation type="journal article" date="2019" name="Nat. Med.">
        <title>A library of human gut bacterial isolates paired with longitudinal multiomics data enables mechanistic microbiome research.</title>
        <authorList>
            <person name="Poyet M."/>
            <person name="Groussin M."/>
            <person name="Gibbons S.M."/>
            <person name="Avila-Pacheco J."/>
            <person name="Jiang X."/>
            <person name="Kearney S.M."/>
            <person name="Perrotta A.R."/>
            <person name="Berdy B."/>
            <person name="Zhao S."/>
            <person name="Lieberman T.D."/>
            <person name="Swanson P.K."/>
            <person name="Smith M."/>
            <person name="Roesemann S."/>
            <person name="Alexander J.E."/>
            <person name="Rich S.A."/>
            <person name="Livny J."/>
            <person name="Vlamakis H."/>
            <person name="Clish C."/>
            <person name="Bullock K."/>
            <person name="Deik A."/>
            <person name="Scott J."/>
            <person name="Pierce K.A."/>
            <person name="Xavier R.J."/>
            <person name="Alm E.J."/>
        </authorList>
    </citation>
    <scope>NUCLEOTIDE SEQUENCE [LARGE SCALE GENOMIC DNA]</scope>
    <source>
        <strain evidence="2 20">BIOML-A21</strain>
        <strain evidence="1 19">BIOML-A42</strain>
        <strain evidence="3 18">BIOML-A6</strain>
    </source>
</reference>
<dbReference type="EMBL" id="WCUV01000042">
    <property type="protein sequence ID" value="KAB4085745.1"/>
    <property type="molecule type" value="Genomic_DNA"/>
</dbReference>
<dbReference type="EMBL" id="JAQNRK010000005">
    <property type="protein sequence ID" value="MDC1793910.1"/>
    <property type="molecule type" value="Genomic_DNA"/>
</dbReference>
<protein>
    <submittedName>
        <fullName evidence="10">Uncharacterized protein</fullName>
    </submittedName>
</protein>
<evidence type="ECO:0000313" key="14">
    <source>
        <dbReference type="Proteomes" id="UP000261295"/>
    </source>
</evidence>
<dbReference type="Proteomes" id="UP001222603">
    <property type="component" value="Unassembled WGS sequence"/>
</dbReference>
<evidence type="ECO:0000313" key="15">
    <source>
        <dbReference type="Proteomes" id="UP000283601"/>
    </source>
</evidence>
<evidence type="ECO:0000313" key="12">
    <source>
        <dbReference type="EMBL" id="RHE23001.1"/>
    </source>
</evidence>
<dbReference type="EMBL" id="WCUA01000015">
    <property type="protein sequence ID" value="KAB4184190.1"/>
    <property type="molecule type" value="Genomic_DNA"/>
</dbReference>
<evidence type="ECO:0000313" key="20">
    <source>
        <dbReference type="Proteomes" id="UP000442334"/>
    </source>
</evidence>
<evidence type="ECO:0000313" key="11">
    <source>
        <dbReference type="EMBL" id="RHB67753.1"/>
    </source>
</evidence>
<evidence type="ECO:0000313" key="21">
    <source>
        <dbReference type="Proteomes" id="UP001196342"/>
    </source>
</evidence>
<dbReference type="Proteomes" id="UP000442334">
    <property type="component" value="Unassembled WGS sequence"/>
</dbReference>
<evidence type="ECO:0000313" key="19">
    <source>
        <dbReference type="Proteomes" id="UP000432488"/>
    </source>
</evidence>
<dbReference type="Proteomes" id="UP000260874">
    <property type="component" value="Unassembled WGS sequence"/>
</dbReference>
<reference evidence="5 22" key="4">
    <citation type="submission" date="2022-10" db="EMBL/GenBank/DDBJ databases">
        <title>Human gut microbiome strain richness.</title>
        <authorList>
            <person name="Chen-Liaw A."/>
        </authorList>
    </citation>
    <scope>NUCLEOTIDE SEQUENCE</scope>
    <source>
        <strain evidence="6">1001713st1_F9_1001713B170221_170320</strain>
        <strain evidence="5 22">D53st1_B1_D53t1_180928</strain>
    </source>
</reference>
<dbReference type="EMBL" id="JAFBJK010000002">
    <property type="protein sequence ID" value="MBT8725204.1"/>
    <property type="molecule type" value="Genomic_DNA"/>
</dbReference>
<evidence type="ECO:0000313" key="18">
    <source>
        <dbReference type="Proteomes" id="UP000431575"/>
    </source>
</evidence>
<evidence type="ECO:0000313" key="1">
    <source>
        <dbReference type="EMBL" id="KAB4085745.1"/>
    </source>
</evidence>
<evidence type="ECO:0000313" key="7">
    <source>
        <dbReference type="EMBL" id="MDU0243721.1"/>
    </source>
</evidence>
<evidence type="ECO:0000313" key="2">
    <source>
        <dbReference type="EMBL" id="KAB4184190.1"/>
    </source>
</evidence>
<dbReference type="Proteomes" id="UP000286114">
    <property type="component" value="Unassembled WGS sequence"/>
</dbReference>